<dbReference type="InterPro" id="IPR036927">
    <property type="entry name" value="Cyt_c_oxase-like_su1_sf"/>
</dbReference>
<dbReference type="AlphaFoldDB" id="A0A6G9VNQ6"/>
<proteinExistence type="predicted"/>
<gene>
    <name evidence="1" type="ORF">FA584_01575</name>
</gene>
<sequence>MKVSLATEMAPPFVLVAHFFIVGIIFLFLSGIALLFMSVDISGYIISSSLAAFSHLYLLGFVMMVIFGAMYQLLPVVLEVPIFSKDFAYVQFYMYVVGFSLMVSGFTFGELHLLIPYGAVITYLSMLIFCFNVFLTFNRLKKITLVSKFLLIGTIFLFISVTLGLLIGLSLGHGLLTIDIDAWVKAHILGTLGGFVMMIVMGVSMVLIPMFSLSHDYEEKWINASLYLHSFGIALCMITLIVKLPFFIQAIAMVLIVLGILCFMVQITIIFQQRARKQNDYWVKNVVFALICLFAASISCIFYFIFANSTLGILSGVLFFFGFLLSFIIGHIYKILPFLIWYERFAPFVGKQKVPLLHQMIHTKVADTQTWILFVSVVVLSSGVLMQFEKLFFIGSVLLLLSLILVVFNTVYVFNYKMRENEK</sequence>
<evidence type="ECO:0000313" key="2">
    <source>
        <dbReference type="Proteomes" id="UP000502831"/>
    </source>
</evidence>
<name>A0A6G9VNQ6_9BACT</name>
<dbReference type="SUPFAM" id="SSF81442">
    <property type="entry name" value="Cytochrome c oxidase subunit I-like"/>
    <property type="match status" value="1"/>
</dbReference>
<organism evidence="1 2">
    <name type="scientific">Sulfurospirillum diekertiae</name>
    <dbReference type="NCBI Taxonomy" id="1854492"/>
    <lineage>
        <taxon>Bacteria</taxon>
        <taxon>Pseudomonadati</taxon>
        <taxon>Campylobacterota</taxon>
        <taxon>Epsilonproteobacteria</taxon>
        <taxon>Campylobacterales</taxon>
        <taxon>Sulfurospirillaceae</taxon>
        <taxon>Sulfurospirillum</taxon>
    </lineage>
</organism>
<dbReference type="RefSeq" id="WP_167749118.1">
    <property type="nucleotide sequence ID" value="NZ_CP039734.2"/>
</dbReference>
<evidence type="ECO:0000313" key="1">
    <source>
        <dbReference type="EMBL" id="QIR74975.1"/>
    </source>
</evidence>
<protein>
    <submittedName>
        <fullName evidence="1">Uncharacterized protein</fullName>
    </submittedName>
</protein>
<dbReference type="EMBL" id="CP039734">
    <property type="protein sequence ID" value="QIR74975.1"/>
    <property type="molecule type" value="Genomic_DNA"/>
</dbReference>
<reference evidence="1 2" key="1">
    <citation type="journal article" date="2017" name="Environ. Sci. Technol.">
        <title>Organohalide Respiration with Chlorinated Ethenes under Low pH Conditions.</title>
        <authorList>
            <person name="Yang Y."/>
            <person name="Capiro N.L."/>
            <person name="Marcet T.F."/>
            <person name="Yan J."/>
            <person name="Pennell K.D."/>
            <person name="Loffler F.E."/>
        </authorList>
    </citation>
    <scope>NUCLEOTIDE SEQUENCE [LARGE SCALE GENOMIC DNA]</scope>
    <source>
        <strain evidence="1 2">ACSDCE</strain>
    </source>
</reference>
<dbReference type="Gene3D" id="1.20.210.10">
    <property type="entry name" value="Cytochrome c oxidase-like, subunit I domain"/>
    <property type="match status" value="2"/>
</dbReference>
<accession>A0A6G9VNQ6</accession>
<dbReference type="Proteomes" id="UP000502831">
    <property type="component" value="Chromosome"/>
</dbReference>